<reference evidence="2" key="1">
    <citation type="submission" date="2024-07" db="EMBL/GenBank/DDBJ databases">
        <title>Two chromosome-level genome assemblies of Korean endemic species Abeliophyllum distichum and Forsythia ovata (Oleaceae).</title>
        <authorList>
            <person name="Jang H."/>
        </authorList>
    </citation>
    <scope>NUCLEOTIDE SEQUENCE [LARGE SCALE GENOMIC DNA]</scope>
</reference>
<proteinExistence type="predicted"/>
<name>A0ABD1V6U3_9LAMI</name>
<dbReference type="AlphaFoldDB" id="A0ABD1V6U3"/>
<evidence type="ECO:0000313" key="2">
    <source>
        <dbReference type="Proteomes" id="UP001604336"/>
    </source>
</evidence>
<evidence type="ECO:0000313" key="1">
    <source>
        <dbReference type="EMBL" id="KAL2533039.1"/>
    </source>
</evidence>
<gene>
    <name evidence="1" type="ORF">Adt_06390</name>
</gene>
<dbReference type="EMBL" id="JBFOLK010000002">
    <property type="protein sequence ID" value="KAL2533039.1"/>
    <property type="molecule type" value="Genomic_DNA"/>
</dbReference>
<accession>A0ABD1V6U3</accession>
<dbReference type="Proteomes" id="UP001604336">
    <property type="component" value="Unassembled WGS sequence"/>
</dbReference>
<comment type="caution">
    <text evidence="1">The sequence shown here is derived from an EMBL/GenBank/DDBJ whole genome shotgun (WGS) entry which is preliminary data.</text>
</comment>
<protein>
    <submittedName>
        <fullName evidence="1">Uncharacterized protein</fullName>
    </submittedName>
</protein>
<keyword evidence="2" id="KW-1185">Reference proteome</keyword>
<sequence>MESSEGPCAERFVGGHIHTSPGKALDRKELDQEMILDEGLDLRIIGSDSLASPTEELEAFPVNASELTKELKVGEKLEGRMKDELKQFLRENTDVFTWKHND</sequence>
<organism evidence="1 2">
    <name type="scientific">Abeliophyllum distichum</name>
    <dbReference type="NCBI Taxonomy" id="126358"/>
    <lineage>
        <taxon>Eukaryota</taxon>
        <taxon>Viridiplantae</taxon>
        <taxon>Streptophyta</taxon>
        <taxon>Embryophyta</taxon>
        <taxon>Tracheophyta</taxon>
        <taxon>Spermatophyta</taxon>
        <taxon>Magnoliopsida</taxon>
        <taxon>eudicotyledons</taxon>
        <taxon>Gunneridae</taxon>
        <taxon>Pentapetalae</taxon>
        <taxon>asterids</taxon>
        <taxon>lamiids</taxon>
        <taxon>Lamiales</taxon>
        <taxon>Oleaceae</taxon>
        <taxon>Forsythieae</taxon>
        <taxon>Abeliophyllum</taxon>
    </lineage>
</organism>